<dbReference type="EMBL" id="OA569868">
    <property type="protein sequence ID" value="CAD7202854.1"/>
    <property type="molecule type" value="Genomic_DNA"/>
</dbReference>
<feature type="compositionally biased region" description="Polar residues" evidence="1">
    <location>
        <begin position="327"/>
        <end position="337"/>
    </location>
</feature>
<protein>
    <submittedName>
        <fullName evidence="2">Uncharacterized protein</fullName>
    </submittedName>
</protein>
<accession>A0A7R8ZCQ0</accession>
<organism evidence="2">
    <name type="scientific">Timema douglasi</name>
    <name type="common">Walking stick</name>
    <dbReference type="NCBI Taxonomy" id="61478"/>
    <lineage>
        <taxon>Eukaryota</taxon>
        <taxon>Metazoa</taxon>
        <taxon>Ecdysozoa</taxon>
        <taxon>Arthropoda</taxon>
        <taxon>Hexapoda</taxon>
        <taxon>Insecta</taxon>
        <taxon>Pterygota</taxon>
        <taxon>Neoptera</taxon>
        <taxon>Polyneoptera</taxon>
        <taxon>Phasmatodea</taxon>
        <taxon>Timematodea</taxon>
        <taxon>Timematoidea</taxon>
        <taxon>Timematidae</taxon>
        <taxon>Timema</taxon>
    </lineage>
</organism>
<dbReference type="AlphaFoldDB" id="A0A7R8ZCQ0"/>
<gene>
    <name evidence="2" type="ORF">TDIB3V08_LOCUS9033</name>
</gene>
<reference evidence="2" key="1">
    <citation type="submission" date="2020-11" db="EMBL/GenBank/DDBJ databases">
        <authorList>
            <person name="Tran Van P."/>
        </authorList>
    </citation>
    <scope>NUCLEOTIDE SEQUENCE</scope>
</reference>
<name>A0A7R8ZCQ0_TIMDO</name>
<proteinExistence type="predicted"/>
<feature type="region of interest" description="Disordered" evidence="1">
    <location>
        <begin position="311"/>
        <end position="347"/>
    </location>
</feature>
<feature type="compositionally biased region" description="Basic and acidic residues" evidence="1">
    <location>
        <begin position="314"/>
        <end position="325"/>
    </location>
</feature>
<evidence type="ECO:0000313" key="2">
    <source>
        <dbReference type="EMBL" id="CAD7202854.1"/>
    </source>
</evidence>
<evidence type="ECO:0000256" key="1">
    <source>
        <dbReference type="SAM" id="MobiDB-lite"/>
    </source>
</evidence>
<sequence length="436" mass="49873">MDMADLSPNSNSVKGHLMRDHFHTYLRQHCIDDVSVPLDPRDLGFEEVVNTLKPQKNIERRELATFTPDYEDPLAGPYTEYLVPVDQWERLPEPKQFEHPDTCLARVSTLYCVTVRFENDGGYYEHPDTCLARVESDGGYYDRPDTCLARVSTLYCVTVMVESDGGYYDHPDTCLARVESDGGYYDHPDTCLARIFQRNPRLKLKHDTDPPDREIISHIKDDNGKSVYQVEICHKGDKRQGHGLITLIEQLKSHKKLSKGDAPVLGMFAGKEFFSEKIRKQQRVPLPDGWVIPATIQRASYRDTRFFGKLMDIQPHRRDKPDDNLRSGGNQPSSPDNSLRPGGEWRTSLPSLVTTSYLVVSRESVFQADDNLIPGDKMRTLVKVQTGDTEYQGEIGRVGRLIISERLCGEFPKRRNGTNPWDLARRQEELLHHVND</sequence>